<feature type="signal peptide" evidence="1">
    <location>
        <begin position="1"/>
        <end position="25"/>
    </location>
</feature>
<dbReference type="OrthoDB" id="8776015at2"/>
<name>A0A418XLZ1_9PSED</name>
<sequence>MFFIKPRFAKPISIALLAAAMAACSTNTPTPATTTSKPASSKAVDVALDNTDWYQVRTESELYLFDSYAVFNQFLQTGKAPYTKPLGKKDNFDRNIVLALAAEDQSKDLNAIAASRLWNVSIAPAYPFYGEIREEQVIYVFSRYGDMVDMAKIGEPTFSYVDVGGGPKGERVVYVLAKEEKKPEKAIQAFNAKYK</sequence>
<feature type="chain" id="PRO_5019285458" evidence="1">
    <location>
        <begin position="26"/>
        <end position="195"/>
    </location>
</feature>
<dbReference type="AlphaFoldDB" id="A0A418XLZ1"/>
<keyword evidence="1" id="KW-0732">Signal</keyword>
<protein>
    <submittedName>
        <fullName evidence="2">Uncharacterized protein</fullName>
    </submittedName>
</protein>
<organism evidence="2 3">
    <name type="scientific">Pseudomonas cavernicola</name>
    <dbReference type="NCBI Taxonomy" id="2320866"/>
    <lineage>
        <taxon>Bacteria</taxon>
        <taxon>Pseudomonadati</taxon>
        <taxon>Pseudomonadota</taxon>
        <taxon>Gammaproteobacteria</taxon>
        <taxon>Pseudomonadales</taxon>
        <taxon>Pseudomonadaceae</taxon>
        <taxon>Pseudomonas</taxon>
    </lineage>
</organism>
<dbReference type="EMBL" id="QYUR01000002">
    <property type="protein sequence ID" value="RJG13492.1"/>
    <property type="molecule type" value="Genomic_DNA"/>
</dbReference>
<dbReference type="Proteomes" id="UP000284021">
    <property type="component" value="Unassembled WGS sequence"/>
</dbReference>
<proteinExistence type="predicted"/>
<dbReference type="PROSITE" id="PS51257">
    <property type="entry name" value="PROKAR_LIPOPROTEIN"/>
    <property type="match status" value="1"/>
</dbReference>
<reference evidence="2 3" key="1">
    <citation type="submission" date="2018-09" db="EMBL/GenBank/DDBJ databases">
        <authorList>
            <person name="Zhu H."/>
        </authorList>
    </citation>
    <scope>NUCLEOTIDE SEQUENCE [LARGE SCALE GENOMIC DNA]</scope>
    <source>
        <strain evidence="2 3">K1S02-6</strain>
    </source>
</reference>
<evidence type="ECO:0000313" key="2">
    <source>
        <dbReference type="EMBL" id="RJG13492.1"/>
    </source>
</evidence>
<evidence type="ECO:0000256" key="1">
    <source>
        <dbReference type="SAM" id="SignalP"/>
    </source>
</evidence>
<accession>A0A418XLZ1</accession>
<comment type="caution">
    <text evidence="2">The sequence shown here is derived from an EMBL/GenBank/DDBJ whole genome shotgun (WGS) entry which is preliminary data.</text>
</comment>
<gene>
    <name evidence="2" type="ORF">D3879_09690</name>
</gene>
<keyword evidence="3" id="KW-1185">Reference proteome</keyword>
<dbReference type="RefSeq" id="WP_119954046.1">
    <property type="nucleotide sequence ID" value="NZ_QYUR01000002.1"/>
</dbReference>
<evidence type="ECO:0000313" key="3">
    <source>
        <dbReference type="Proteomes" id="UP000284021"/>
    </source>
</evidence>